<reference evidence="4 5" key="1">
    <citation type="submission" date="2020-12" db="EMBL/GenBank/DDBJ databases">
        <title>Concerted genomic and epigenomic changes stabilize Arabidopsis allopolyploids.</title>
        <authorList>
            <person name="Chen Z."/>
        </authorList>
    </citation>
    <scope>NUCLEOTIDE SEQUENCE [LARGE SCALE GENOMIC DNA]</scope>
    <source>
        <strain evidence="4">As9502</strain>
        <tissue evidence="4">Leaf</tissue>
    </source>
</reference>
<dbReference type="InterPro" id="IPR001841">
    <property type="entry name" value="Znf_RING"/>
</dbReference>
<proteinExistence type="predicted"/>
<dbReference type="Proteomes" id="UP000694251">
    <property type="component" value="Chromosome 12"/>
</dbReference>
<keyword evidence="1" id="KW-0863">Zinc-finger</keyword>
<name>A0A8T1YNE8_ARASU</name>
<dbReference type="GO" id="GO:0004842">
    <property type="term" value="F:ubiquitin-protein transferase activity"/>
    <property type="evidence" value="ECO:0007669"/>
    <property type="project" value="InterPro"/>
</dbReference>
<protein>
    <submittedName>
        <fullName evidence="4">Zinc finger RING-type</fullName>
    </submittedName>
</protein>
<comment type="caution">
    <text evidence="4">The sequence shown here is derived from an EMBL/GenBank/DDBJ whole genome shotgun (WGS) entry which is preliminary data.</text>
</comment>
<dbReference type="PANTHER" id="PTHR46798:SF17">
    <property type="entry name" value="RING_U-BOX SUPERFAMILY PROTEIN"/>
    <property type="match status" value="1"/>
</dbReference>
<evidence type="ECO:0000313" key="4">
    <source>
        <dbReference type="EMBL" id="KAG7547783.1"/>
    </source>
</evidence>
<evidence type="ECO:0000259" key="3">
    <source>
        <dbReference type="PROSITE" id="PS50089"/>
    </source>
</evidence>
<keyword evidence="1" id="KW-0862">Zinc</keyword>
<dbReference type="InterPro" id="IPR044274">
    <property type="entry name" value="RFI2"/>
</dbReference>
<evidence type="ECO:0000256" key="1">
    <source>
        <dbReference type="PROSITE-ProRule" id="PRU00175"/>
    </source>
</evidence>
<dbReference type="EMBL" id="JAEFBJ010000012">
    <property type="protein sequence ID" value="KAG7547783.1"/>
    <property type="molecule type" value="Genomic_DNA"/>
</dbReference>
<dbReference type="PANTHER" id="PTHR46798">
    <property type="entry name" value="OS09G0511500 PROTEIN"/>
    <property type="match status" value="1"/>
</dbReference>
<feature type="domain" description="RING-type" evidence="3">
    <location>
        <begin position="22"/>
        <end position="67"/>
    </location>
</feature>
<dbReference type="PROSITE" id="PS50089">
    <property type="entry name" value="ZF_RING_2"/>
    <property type="match status" value="1"/>
</dbReference>
<feature type="compositionally biased region" description="Low complexity" evidence="2">
    <location>
        <begin position="202"/>
        <end position="223"/>
    </location>
</feature>
<dbReference type="GO" id="GO:0008270">
    <property type="term" value="F:zinc ion binding"/>
    <property type="evidence" value="ECO:0007669"/>
    <property type="project" value="UniProtKB-KW"/>
</dbReference>
<organism evidence="4 5">
    <name type="scientific">Arabidopsis suecica</name>
    <name type="common">Swedish thale-cress</name>
    <name type="synonym">Cardaminopsis suecica</name>
    <dbReference type="NCBI Taxonomy" id="45249"/>
    <lineage>
        <taxon>Eukaryota</taxon>
        <taxon>Viridiplantae</taxon>
        <taxon>Streptophyta</taxon>
        <taxon>Embryophyta</taxon>
        <taxon>Tracheophyta</taxon>
        <taxon>Spermatophyta</taxon>
        <taxon>Magnoliopsida</taxon>
        <taxon>eudicotyledons</taxon>
        <taxon>Gunneridae</taxon>
        <taxon>Pentapetalae</taxon>
        <taxon>rosids</taxon>
        <taxon>malvids</taxon>
        <taxon>Brassicales</taxon>
        <taxon>Brassicaceae</taxon>
        <taxon>Camelineae</taxon>
        <taxon>Arabidopsis</taxon>
    </lineage>
</organism>
<evidence type="ECO:0000256" key="2">
    <source>
        <dbReference type="SAM" id="MobiDB-lite"/>
    </source>
</evidence>
<dbReference type="AlphaFoldDB" id="A0A8T1YNE8"/>
<keyword evidence="5" id="KW-1185">Reference proteome</keyword>
<feature type="region of interest" description="Disordered" evidence="2">
    <location>
        <begin position="196"/>
        <end position="223"/>
    </location>
</feature>
<accession>A0A8T1YNE8</accession>
<dbReference type="OrthoDB" id="1112526at2759"/>
<gene>
    <name evidence="4" type="ORF">ISN44_As12g029940</name>
</gene>
<sequence length="223" mass="25352">MSLESDIKESKRVVEPVDDEDCAVYFEPLANDAKRTVVNLQCSHRFHLDCVGSFFNIKNKMECPCFRQIEKGKWLFAKPVDLDPPYPDIDVLRDQLERDDDILLDMPTRVESDGVPYFFHSDMDRILTNTGMLIPNVPSQITDNGNSRINRWRESRNTTLDARLQRQIDEHVAVIVDSERRLHDMLCELYGCERSGGGGRENSGVEAVAEAGEAAEGAEMTEE</sequence>
<evidence type="ECO:0000313" key="5">
    <source>
        <dbReference type="Proteomes" id="UP000694251"/>
    </source>
</evidence>
<keyword evidence="1" id="KW-0479">Metal-binding</keyword>